<protein>
    <recommendedName>
        <fullName evidence="3">DNA methylase adenine-specific domain-containing protein</fullName>
    </recommendedName>
</protein>
<sequence>MENEHTWRVSIDQIKESGYNLDIKNPHVEDEDHGDPIELLARYQKIVSEVIETREKLKQELAACLKGRDS</sequence>
<evidence type="ECO:0000313" key="2">
    <source>
        <dbReference type="Proteomes" id="UP000694228"/>
    </source>
</evidence>
<dbReference type="EMBL" id="CP077107">
    <property type="protein sequence ID" value="QXO95551.1"/>
    <property type="molecule type" value="Genomic_DNA"/>
</dbReference>
<dbReference type="AlphaFoldDB" id="A0A8F5VM16"/>
<organism evidence="1 2">
    <name type="scientific">Methanospirillum hungatei</name>
    <dbReference type="NCBI Taxonomy" id="2203"/>
    <lineage>
        <taxon>Archaea</taxon>
        <taxon>Methanobacteriati</taxon>
        <taxon>Methanobacteriota</taxon>
        <taxon>Stenosarchaea group</taxon>
        <taxon>Methanomicrobia</taxon>
        <taxon>Methanomicrobiales</taxon>
        <taxon>Methanospirillaceae</taxon>
        <taxon>Methanospirillum</taxon>
    </lineage>
</organism>
<dbReference type="Proteomes" id="UP000694228">
    <property type="component" value="Chromosome"/>
</dbReference>
<evidence type="ECO:0000313" key="1">
    <source>
        <dbReference type="EMBL" id="QXO95551.1"/>
    </source>
</evidence>
<dbReference type="OrthoDB" id="45790at2157"/>
<gene>
    <name evidence="1" type="ORF">KSK55_03890</name>
</gene>
<reference evidence="1 2" key="1">
    <citation type="submission" date="2021-06" db="EMBL/GenBank/DDBJ databases">
        <title>Complete genome sequence of the secondary alcohol utilizing methanogen Methanospirillum hungatei strain GP1.</title>
        <authorList>
            <person name="Day L.A."/>
            <person name="Costa K.C."/>
        </authorList>
    </citation>
    <scope>NUCLEOTIDE SEQUENCE [LARGE SCALE GENOMIC DNA]</scope>
    <source>
        <strain evidence="1 2">GP1</strain>
    </source>
</reference>
<accession>A0A8F5VM16</accession>
<proteinExistence type="predicted"/>
<evidence type="ECO:0008006" key="3">
    <source>
        <dbReference type="Google" id="ProtNLM"/>
    </source>
</evidence>
<name>A0A8F5VM16_METHU</name>
<dbReference type="REBASE" id="510526">
    <property type="entry name" value="M.MhuGP1ORF3890P"/>
</dbReference>